<organism evidence="2">
    <name type="scientific">marine sediment metagenome</name>
    <dbReference type="NCBI Taxonomy" id="412755"/>
    <lineage>
        <taxon>unclassified sequences</taxon>
        <taxon>metagenomes</taxon>
        <taxon>ecological metagenomes</taxon>
    </lineage>
</organism>
<feature type="non-terminal residue" evidence="2">
    <location>
        <position position="74"/>
    </location>
</feature>
<name>X1JRZ8_9ZZZZ</name>
<feature type="region of interest" description="Disordered" evidence="1">
    <location>
        <begin position="1"/>
        <end position="21"/>
    </location>
</feature>
<gene>
    <name evidence="2" type="ORF">S03H2_72046</name>
</gene>
<feature type="non-terminal residue" evidence="2">
    <location>
        <position position="1"/>
    </location>
</feature>
<sequence>AANTKNRRTDRPSIIPRPPAPVSPKFKLIGTSHYASHPELSLALIDEVGKGLRWVRQSSKLGHLIIEQVKDGLV</sequence>
<accession>X1JRZ8</accession>
<protein>
    <submittedName>
        <fullName evidence="2">Uncharacterized protein</fullName>
    </submittedName>
</protein>
<evidence type="ECO:0000256" key="1">
    <source>
        <dbReference type="SAM" id="MobiDB-lite"/>
    </source>
</evidence>
<comment type="caution">
    <text evidence="2">The sequence shown here is derived from an EMBL/GenBank/DDBJ whole genome shotgun (WGS) entry which is preliminary data.</text>
</comment>
<dbReference type="AlphaFoldDB" id="X1JRZ8"/>
<evidence type="ECO:0000313" key="2">
    <source>
        <dbReference type="EMBL" id="GAH96852.1"/>
    </source>
</evidence>
<reference evidence="2" key="1">
    <citation type="journal article" date="2014" name="Front. Microbiol.">
        <title>High frequency of phylogenetically diverse reductive dehalogenase-homologous genes in deep subseafloor sedimentary metagenomes.</title>
        <authorList>
            <person name="Kawai M."/>
            <person name="Futagami T."/>
            <person name="Toyoda A."/>
            <person name="Takaki Y."/>
            <person name="Nishi S."/>
            <person name="Hori S."/>
            <person name="Arai W."/>
            <person name="Tsubouchi T."/>
            <person name="Morono Y."/>
            <person name="Uchiyama I."/>
            <person name="Ito T."/>
            <person name="Fujiyama A."/>
            <person name="Inagaki F."/>
            <person name="Takami H."/>
        </authorList>
    </citation>
    <scope>NUCLEOTIDE SEQUENCE</scope>
    <source>
        <strain evidence="2">Expedition CK06-06</strain>
    </source>
</reference>
<dbReference type="EMBL" id="BARU01048499">
    <property type="protein sequence ID" value="GAH96852.1"/>
    <property type="molecule type" value="Genomic_DNA"/>
</dbReference>
<proteinExistence type="predicted"/>